<accession>F0Y111</accession>
<evidence type="ECO:0000256" key="2">
    <source>
        <dbReference type="ARBA" id="ARBA00004514"/>
    </source>
</evidence>
<comment type="similarity">
    <text evidence="4 15">Belongs to the LTN1 family.</text>
</comment>
<dbReference type="EC" id="2.3.2.27" evidence="5 15"/>
<keyword evidence="9 15" id="KW-0479">Metal-binding</keyword>
<dbReference type="EMBL" id="GL833122">
    <property type="protein sequence ID" value="EGB11645.1"/>
    <property type="molecule type" value="Genomic_DNA"/>
</dbReference>
<evidence type="ECO:0000256" key="10">
    <source>
        <dbReference type="ARBA" id="ARBA00022737"/>
    </source>
</evidence>
<dbReference type="GO" id="GO:0005829">
    <property type="term" value="C:cytosol"/>
    <property type="evidence" value="ECO:0007669"/>
    <property type="project" value="UniProtKB-SubCell"/>
</dbReference>
<sequence>VTSSYTRDECVIEMTLKYDAAYPLRALAVDFGSHQGIEEKTARRWALQLRASASLKSTHAAVLGWRENVDLEFDGVEPCPICYGVLHPKSKRLPHLECRQCHNKFHASCLAHWFSTSHKHLCVVCQ</sequence>
<dbReference type="PROSITE" id="PS50089">
    <property type="entry name" value="ZF_RING_2"/>
    <property type="match status" value="1"/>
</dbReference>
<dbReference type="GO" id="GO:0016567">
    <property type="term" value="P:protein ubiquitination"/>
    <property type="evidence" value="ECO:0007669"/>
    <property type="project" value="UniProtKB-UniPathway"/>
</dbReference>
<dbReference type="GO" id="GO:0061630">
    <property type="term" value="F:ubiquitin protein ligase activity"/>
    <property type="evidence" value="ECO:0007669"/>
    <property type="project" value="UniProtKB-UniRule"/>
</dbReference>
<dbReference type="GO" id="GO:0008270">
    <property type="term" value="F:zinc ion binding"/>
    <property type="evidence" value="ECO:0007669"/>
    <property type="project" value="UniProtKB-KW"/>
</dbReference>
<keyword evidence="11 14" id="KW-0863">Zinc-finger</keyword>
<feature type="non-terminal residue" evidence="17">
    <location>
        <position position="126"/>
    </location>
</feature>
<proteinExistence type="inferred from homology"/>
<keyword evidence="18" id="KW-1185">Reference proteome</keyword>
<comment type="subcellular location">
    <subcellularLocation>
        <location evidence="2">Cytoplasm</location>
        <location evidence="2">Cytosol</location>
    </subcellularLocation>
</comment>
<dbReference type="OrthoDB" id="6108at2759"/>
<dbReference type="SUPFAM" id="SSF57850">
    <property type="entry name" value="RING/U-box"/>
    <property type="match status" value="1"/>
</dbReference>
<dbReference type="GO" id="GO:1990116">
    <property type="term" value="P:ribosome-associated ubiquitin-dependent protein catabolic process"/>
    <property type="evidence" value="ECO:0007669"/>
    <property type="project" value="UniProtKB-UniRule"/>
</dbReference>
<evidence type="ECO:0000256" key="5">
    <source>
        <dbReference type="ARBA" id="ARBA00012483"/>
    </source>
</evidence>
<dbReference type="eggNOG" id="KOG0803">
    <property type="taxonomic scope" value="Eukaryota"/>
</dbReference>
<dbReference type="InterPro" id="IPR039795">
    <property type="entry name" value="LTN1/Rkr1"/>
</dbReference>
<feature type="domain" description="RING-type" evidence="16">
    <location>
        <begin position="79"/>
        <end position="126"/>
    </location>
</feature>
<dbReference type="GO" id="GO:0072344">
    <property type="term" value="P:rescue of stalled ribosome"/>
    <property type="evidence" value="ECO:0007669"/>
    <property type="project" value="UniProtKB-UniRule"/>
</dbReference>
<comment type="subunit">
    <text evidence="15">Component of the ribosome quality control complex (RQC).</text>
</comment>
<evidence type="ECO:0000256" key="14">
    <source>
        <dbReference type="PROSITE-ProRule" id="PRU00175"/>
    </source>
</evidence>
<dbReference type="FunFam" id="3.30.40.10:FF:000038">
    <property type="entry name" value="E3 ubiquitin-protein ligase listerin"/>
    <property type="match status" value="1"/>
</dbReference>
<keyword evidence="13 15" id="KW-0862">Zinc</keyword>
<dbReference type="Pfam" id="PF23009">
    <property type="entry name" value="UBC_like"/>
    <property type="match status" value="1"/>
</dbReference>
<evidence type="ECO:0000256" key="1">
    <source>
        <dbReference type="ARBA" id="ARBA00000900"/>
    </source>
</evidence>
<keyword evidence="10" id="KW-0677">Repeat</keyword>
<dbReference type="GO" id="GO:1990112">
    <property type="term" value="C:RQC complex"/>
    <property type="evidence" value="ECO:0007669"/>
    <property type="project" value="UniProtKB-UniRule"/>
</dbReference>
<dbReference type="Gene3D" id="3.30.40.10">
    <property type="entry name" value="Zinc/RING finger domain, C3HC4 (zinc finger)"/>
    <property type="match status" value="1"/>
</dbReference>
<evidence type="ECO:0000313" key="17">
    <source>
        <dbReference type="EMBL" id="EGB11645.1"/>
    </source>
</evidence>
<dbReference type="AlphaFoldDB" id="F0Y111"/>
<keyword evidence="7" id="KW-0963">Cytoplasm</keyword>
<reference evidence="17 18" key="1">
    <citation type="journal article" date="2011" name="Proc. Natl. Acad. Sci. U.S.A.">
        <title>Niche of harmful alga Aureococcus anophagefferens revealed through ecogenomics.</title>
        <authorList>
            <person name="Gobler C.J."/>
            <person name="Berry D.L."/>
            <person name="Dyhrman S.T."/>
            <person name="Wilhelm S.W."/>
            <person name="Salamov A."/>
            <person name="Lobanov A.V."/>
            <person name="Zhang Y."/>
            <person name="Collier J.L."/>
            <person name="Wurch L.L."/>
            <person name="Kustka A.B."/>
            <person name="Dill B.D."/>
            <person name="Shah M."/>
            <person name="VerBerkmoes N.C."/>
            <person name="Kuo A."/>
            <person name="Terry A."/>
            <person name="Pangilinan J."/>
            <person name="Lindquist E.A."/>
            <person name="Lucas S."/>
            <person name="Paulsen I.T."/>
            <person name="Hattenrath-Lehmann T.K."/>
            <person name="Talmage S.C."/>
            <person name="Walker E.A."/>
            <person name="Koch F."/>
            <person name="Burson A.M."/>
            <person name="Marcoval M.A."/>
            <person name="Tang Y.Z."/>
            <person name="Lecleir G.R."/>
            <person name="Coyne K.J."/>
            <person name="Berg G.M."/>
            <person name="Bertrand E.M."/>
            <person name="Saito M.A."/>
            <person name="Gladyshev V.N."/>
            <person name="Grigoriev I.V."/>
        </authorList>
    </citation>
    <scope>NUCLEOTIDE SEQUENCE [LARGE SCALE GENOMIC DNA]</scope>
    <source>
        <strain evidence="18">CCMP 1984</strain>
    </source>
</reference>
<keyword evidence="8 15" id="KW-0808">Transferase</keyword>
<evidence type="ECO:0000256" key="15">
    <source>
        <dbReference type="RuleBase" id="RU367090"/>
    </source>
</evidence>
<dbReference type="OMA" id="WQLNITR"/>
<name>F0Y111_AURAN</name>
<evidence type="ECO:0000256" key="3">
    <source>
        <dbReference type="ARBA" id="ARBA00004906"/>
    </source>
</evidence>
<evidence type="ECO:0000259" key="16">
    <source>
        <dbReference type="PROSITE" id="PS50089"/>
    </source>
</evidence>
<dbReference type="KEGG" id="aaf:AURANDRAFT_7289"/>
<dbReference type="InterPro" id="IPR013083">
    <property type="entry name" value="Znf_RING/FYVE/PHD"/>
</dbReference>
<dbReference type="InterPro" id="IPR001841">
    <property type="entry name" value="Znf_RING"/>
</dbReference>
<comment type="function">
    <text evidence="15">E3 ubiquitin-protein ligase. Component of the ribosome quality control complex (RQC), a ribosome-associated complex that mediates ubiquitination and extraction of incompletely synthesized nascent chains for proteasomal degradation.</text>
</comment>
<comment type="pathway">
    <text evidence="3 15">Protein modification; protein ubiquitination.</text>
</comment>
<dbReference type="InParanoid" id="F0Y111"/>
<evidence type="ECO:0000256" key="8">
    <source>
        <dbReference type="ARBA" id="ARBA00022679"/>
    </source>
</evidence>
<feature type="non-terminal residue" evidence="17">
    <location>
        <position position="1"/>
    </location>
</feature>
<evidence type="ECO:0000256" key="9">
    <source>
        <dbReference type="ARBA" id="ARBA00022723"/>
    </source>
</evidence>
<evidence type="ECO:0000256" key="4">
    <source>
        <dbReference type="ARBA" id="ARBA00007997"/>
    </source>
</evidence>
<dbReference type="RefSeq" id="XP_009033558.1">
    <property type="nucleotide sequence ID" value="XM_009035310.1"/>
</dbReference>
<protein>
    <recommendedName>
        <fullName evidence="6 15">E3 ubiquitin-protein ligase listerin</fullName>
        <ecNumber evidence="5 15">2.3.2.27</ecNumber>
    </recommendedName>
    <alternativeName>
        <fullName evidence="15">RING-type E3 ubiquitin transferase listerin</fullName>
    </alternativeName>
</protein>
<evidence type="ECO:0000313" key="18">
    <source>
        <dbReference type="Proteomes" id="UP000002729"/>
    </source>
</evidence>
<gene>
    <name evidence="17" type="ORF">AURANDRAFT_7289</name>
</gene>
<evidence type="ECO:0000256" key="6">
    <source>
        <dbReference type="ARBA" id="ARBA00017157"/>
    </source>
</evidence>
<dbReference type="PANTHER" id="PTHR12389:SF0">
    <property type="entry name" value="E3 UBIQUITIN-PROTEIN LIGASE LISTERIN"/>
    <property type="match status" value="1"/>
</dbReference>
<evidence type="ECO:0000256" key="7">
    <source>
        <dbReference type="ARBA" id="ARBA00022490"/>
    </source>
</evidence>
<evidence type="ECO:0000256" key="12">
    <source>
        <dbReference type="ARBA" id="ARBA00022786"/>
    </source>
</evidence>
<dbReference type="InterPro" id="IPR054478">
    <property type="entry name" value="LTN1_UBC"/>
</dbReference>
<comment type="catalytic activity">
    <reaction evidence="1 15">
        <text>S-ubiquitinyl-[E2 ubiquitin-conjugating enzyme]-L-cysteine + [acceptor protein]-L-lysine = [E2 ubiquitin-conjugating enzyme]-L-cysteine + N(6)-ubiquitinyl-[acceptor protein]-L-lysine.</text>
        <dbReference type="EC" id="2.3.2.27"/>
    </reaction>
</comment>
<organism evidence="18">
    <name type="scientific">Aureococcus anophagefferens</name>
    <name type="common">Harmful bloom alga</name>
    <dbReference type="NCBI Taxonomy" id="44056"/>
    <lineage>
        <taxon>Eukaryota</taxon>
        <taxon>Sar</taxon>
        <taxon>Stramenopiles</taxon>
        <taxon>Ochrophyta</taxon>
        <taxon>Pelagophyceae</taxon>
        <taxon>Pelagomonadales</taxon>
        <taxon>Pelagomonadaceae</taxon>
        <taxon>Aureococcus</taxon>
    </lineage>
</organism>
<dbReference type="Proteomes" id="UP000002729">
    <property type="component" value="Unassembled WGS sequence"/>
</dbReference>
<evidence type="ECO:0000256" key="11">
    <source>
        <dbReference type="ARBA" id="ARBA00022771"/>
    </source>
</evidence>
<dbReference type="GO" id="GO:0043023">
    <property type="term" value="F:ribosomal large subunit binding"/>
    <property type="evidence" value="ECO:0007669"/>
    <property type="project" value="TreeGrafter"/>
</dbReference>
<evidence type="ECO:0000256" key="13">
    <source>
        <dbReference type="ARBA" id="ARBA00022833"/>
    </source>
</evidence>
<keyword evidence="12 15" id="KW-0833">Ubl conjugation pathway</keyword>
<dbReference type="PANTHER" id="PTHR12389">
    <property type="entry name" value="ZINC FINGER PROTEIN 294"/>
    <property type="match status" value="1"/>
</dbReference>
<dbReference type="GeneID" id="20228930"/>
<dbReference type="UniPathway" id="UPA00143"/>